<keyword evidence="2" id="KW-0695">RNA-directed DNA polymerase</keyword>
<reference evidence="2" key="2">
    <citation type="submission" date="2022-01" db="EMBL/GenBank/DDBJ databases">
        <authorList>
            <person name="Yamashiro T."/>
            <person name="Shiraishi A."/>
            <person name="Satake H."/>
            <person name="Nakayama K."/>
        </authorList>
    </citation>
    <scope>NUCLEOTIDE SEQUENCE</scope>
</reference>
<dbReference type="Gene3D" id="3.10.10.10">
    <property type="entry name" value="HIV Type 1 Reverse Transcriptase, subunit A, domain 1"/>
    <property type="match status" value="1"/>
</dbReference>
<dbReference type="CDD" id="cd01647">
    <property type="entry name" value="RT_LTR"/>
    <property type="match status" value="1"/>
</dbReference>
<dbReference type="PANTHER" id="PTHR24559">
    <property type="entry name" value="TRANSPOSON TY3-I GAG-POL POLYPROTEIN"/>
    <property type="match status" value="1"/>
</dbReference>
<comment type="caution">
    <text evidence="2">The sequence shown here is derived from an EMBL/GenBank/DDBJ whole genome shotgun (WGS) entry which is preliminary data.</text>
</comment>
<dbReference type="Pfam" id="PF08284">
    <property type="entry name" value="RVP_2"/>
    <property type="match status" value="1"/>
</dbReference>
<gene>
    <name evidence="2" type="ORF">Tco_0975341</name>
</gene>
<dbReference type="InterPro" id="IPR043502">
    <property type="entry name" value="DNA/RNA_pol_sf"/>
</dbReference>
<dbReference type="PROSITE" id="PS50878">
    <property type="entry name" value="RT_POL"/>
    <property type="match status" value="1"/>
</dbReference>
<sequence>MPVELGSFDVIIGMDWLAKYHDVIVCAEKIIRIPFGDEILIVRGDGSSNKHGTRLNIISCTKAYEYLMKGCHVFLANITATKDEDKSKEKRLEDVPVVQEFPEVFPEDLPGIPPTRQVEFRIDLVPGATPVARAPYRLAPSEMKELAEQLQELTDKGFIRPSSSPWGAPVLFVKKKDGSFRMCIDYRELNKLTVKNRYPLPRIDDLFDQLQGSSIYSKIDLRSGYHQLKVQEEDIPKNAFRTQHGHYEFQVMSFGLTNAPAVFMDLMNRVCKPYLDKFVIVFIDDILIYSKSKKEHEEHLRQILKLLKKEELYAKFSKGEVNVVADALSRKEREPPLRVRALVMTIGLDLPKQILKAQTEARKLENNKSKDVGGVGYHVMRLKGLDTCSELNIAMDKLSYNNSYHASIKAAPFEALYSRKCRSPMCWAEVERSAYKMSFLRAEQRSTYVHVSNLKKCYSDDPLVVPLEGLQVDDKLHFVEEPVEVMDREVKQLRRSRVPIVKVRWNSRRGPEFTWEREDQFRKKYPHLFTKTAPSSNTVMSDSEDSTVTYTAVSSPFEDGSDIGSPGVDGPPIMPEDPYAYIMAAYQVPPSPDYIPGPEDLAVLYYVLNELIPKKA</sequence>
<dbReference type="Gene3D" id="3.30.70.270">
    <property type="match status" value="1"/>
</dbReference>
<organism evidence="2 3">
    <name type="scientific">Tanacetum coccineum</name>
    <dbReference type="NCBI Taxonomy" id="301880"/>
    <lineage>
        <taxon>Eukaryota</taxon>
        <taxon>Viridiplantae</taxon>
        <taxon>Streptophyta</taxon>
        <taxon>Embryophyta</taxon>
        <taxon>Tracheophyta</taxon>
        <taxon>Spermatophyta</taxon>
        <taxon>Magnoliopsida</taxon>
        <taxon>eudicotyledons</taxon>
        <taxon>Gunneridae</taxon>
        <taxon>Pentapetalae</taxon>
        <taxon>asterids</taxon>
        <taxon>campanulids</taxon>
        <taxon>Asterales</taxon>
        <taxon>Asteraceae</taxon>
        <taxon>Asteroideae</taxon>
        <taxon>Anthemideae</taxon>
        <taxon>Anthemidinae</taxon>
        <taxon>Tanacetum</taxon>
    </lineage>
</organism>
<dbReference type="PANTHER" id="PTHR24559:SF427">
    <property type="entry name" value="RNA-DIRECTED DNA POLYMERASE"/>
    <property type="match status" value="1"/>
</dbReference>
<proteinExistence type="predicted"/>
<dbReference type="Pfam" id="PF00078">
    <property type="entry name" value="RVT_1"/>
    <property type="match status" value="1"/>
</dbReference>
<keyword evidence="2" id="KW-0808">Transferase</keyword>
<feature type="domain" description="Reverse transcriptase" evidence="1">
    <location>
        <begin position="154"/>
        <end position="344"/>
    </location>
</feature>
<dbReference type="InterPro" id="IPR053134">
    <property type="entry name" value="RNA-dir_DNA_polymerase"/>
</dbReference>
<dbReference type="GO" id="GO:0003964">
    <property type="term" value="F:RNA-directed DNA polymerase activity"/>
    <property type="evidence" value="ECO:0007669"/>
    <property type="project" value="UniProtKB-KW"/>
</dbReference>
<evidence type="ECO:0000259" key="1">
    <source>
        <dbReference type="PROSITE" id="PS50878"/>
    </source>
</evidence>
<keyword evidence="3" id="KW-1185">Reference proteome</keyword>
<dbReference type="InterPro" id="IPR043128">
    <property type="entry name" value="Rev_trsase/Diguanyl_cyclase"/>
</dbReference>
<accession>A0ABQ5EE43</accession>
<protein>
    <submittedName>
        <fullName evidence="2">Reverse transcriptase domain-containing protein</fullName>
    </submittedName>
</protein>
<reference evidence="2" key="1">
    <citation type="journal article" date="2022" name="Int. J. Mol. Sci.">
        <title>Draft Genome of Tanacetum Coccineum: Genomic Comparison of Closely Related Tanacetum-Family Plants.</title>
        <authorList>
            <person name="Yamashiro T."/>
            <person name="Shiraishi A."/>
            <person name="Nakayama K."/>
            <person name="Satake H."/>
        </authorList>
    </citation>
    <scope>NUCLEOTIDE SEQUENCE</scope>
</reference>
<dbReference type="InterPro" id="IPR000477">
    <property type="entry name" value="RT_dom"/>
</dbReference>
<evidence type="ECO:0000313" key="2">
    <source>
        <dbReference type="EMBL" id="GJT49184.1"/>
    </source>
</evidence>
<dbReference type="Proteomes" id="UP001151760">
    <property type="component" value="Unassembled WGS sequence"/>
</dbReference>
<evidence type="ECO:0000313" key="3">
    <source>
        <dbReference type="Proteomes" id="UP001151760"/>
    </source>
</evidence>
<keyword evidence="2" id="KW-0548">Nucleotidyltransferase</keyword>
<dbReference type="EMBL" id="BQNB010016216">
    <property type="protein sequence ID" value="GJT49184.1"/>
    <property type="molecule type" value="Genomic_DNA"/>
</dbReference>
<dbReference type="SUPFAM" id="SSF56672">
    <property type="entry name" value="DNA/RNA polymerases"/>
    <property type="match status" value="1"/>
</dbReference>
<name>A0ABQ5EE43_9ASTR</name>